<keyword evidence="1" id="KW-0378">Hydrolase</keyword>
<accession>A0AA41YK56</accession>
<evidence type="ECO:0000256" key="1">
    <source>
        <dbReference type="PIRNR" id="PIRNR012702"/>
    </source>
</evidence>
<keyword evidence="1" id="KW-0479">Metal-binding</keyword>
<comment type="similarity">
    <text evidence="1">Belongs to the peptidase M81 family.</text>
</comment>
<organism evidence="4 5">
    <name type="scientific">Limobrevibacterium gyesilva</name>
    <dbReference type="NCBI Taxonomy" id="2991712"/>
    <lineage>
        <taxon>Bacteria</taxon>
        <taxon>Pseudomonadati</taxon>
        <taxon>Pseudomonadota</taxon>
        <taxon>Alphaproteobacteria</taxon>
        <taxon>Acetobacterales</taxon>
        <taxon>Acetobacteraceae</taxon>
        <taxon>Limobrevibacterium</taxon>
    </lineage>
</organism>
<reference evidence="4" key="2">
    <citation type="submission" date="2022-10" db="EMBL/GenBank/DDBJ databases">
        <authorList>
            <person name="Trinh H.N."/>
        </authorList>
    </citation>
    <scope>NUCLEOTIDE SEQUENCE</scope>
    <source>
        <strain evidence="4">RN2-1</strain>
    </source>
</reference>
<dbReference type="PIRSF" id="PIRSF012702">
    <property type="entry name" value="UCP012702"/>
    <property type="match status" value="1"/>
</dbReference>
<evidence type="ECO:0000259" key="3">
    <source>
        <dbReference type="Pfam" id="PF07364"/>
    </source>
</evidence>
<evidence type="ECO:0000259" key="2">
    <source>
        <dbReference type="Pfam" id="PF07171"/>
    </source>
</evidence>
<dbReference type="Proteomes" id="UP001165679">
    <property type="component" value="Unassembled WGS sequence"/>
</dbReference>
<dbReference type="RefSeq" id="WP_264712695.1">
    <property type="nucleotide sequence ID" value="NZ_JAPDNT010000002.1"/>
</dbReference>
<dbReference type="GO" id="GO:0006508">
    <property type="term" value="P:proteolysis"/>
    <property type="evidence" value="ECO:0007669"/>
    <property type="project" value="UniProtKB-KW"/>
</dbReference>
<proteinExistence type="inferred from homology"/>
<feature type="domain" description="Microcystin LR degradation protein MlrC C-terminal" evidence="2">
    <location>
        <begin position="300"/>
        <end position="477"/>
    </location>
</feature>
<dbReference type="AlphaFoldDB" id="A0AA41YK56"/>
<dbReference type="Pfam" id="PF07171">
    <property type="entry name" value="MlrC_C"/>
    <property type="match status" value="1"/>
</dbReference>
<evidence type="ECO:0000313" key="5">
    <source>
        <dbReference type="Proteomes" id="UP001165679"/>
    </source>
</evidence>
<dbReference type="InterPro" id="IPR010799">
    <property type="entry name" value="MlrC_C"/>
</dbReference>
<keyword evidence="1" id="KW-0645">Protease</keyword>
<comment type="cofactor">
    <cofactor evidence="1">
        <name>Zn(2+)</name>
        <dbReference type="ChEBI" id="CHEBI:29105"/>
    </cofactor>
    <text evidence="1">Binds 1 zinc ion per subunit.</text>
</comment>
<sequence length="491" mass="52009">MRIAIGGIMQETNTFLPVPTEVATFESVYLRRGEAMLTGYGAARVEVPGMLAVLRAAGVEPVPLLATMAGAAGAVSRAAFEALLGDLLQRLRDAGPVDGVLLALHGAMVLEDQPDAEGELLERVRAELPAHVPIGVSLDLHGHITPRMLQPNTFLIGYREYPHIDMYEAGERTAQLMLDVLAGRRRPVMALAKKHLLVSPINARTDTPPLSRIVAAARRMEQDGRVLHASLFPVQPWIDVPDLGFCALVCADGDARAAQAAADELAAMAWQARDEFTPDLTPLDDAIRIGLTSPGTTVVGDGGDAPSSGAAADNTAVLRALLAAGADRAGRLTYLTLCDADAARQAAAAGVGATVTLRVGHKMSRDGEPLDITGCVRTLTDGVFTMHDAGADGTEADMGLTAVIAIGDIRLAIRSRRFLEWDTGLFTSAGLPLRHAALVFVKSPSHFRVSYAPHADRVLAADTPDTTTGNMHRLVFKNVTRPLYPLDAAAD</sequence>
<reference evidence="4" key="1">
    <citation type="submission" date="2022-09" db="EMBL/GenBank/DDBJ databases">
        <title>Rhodovastum sp. nov. RN2-1 isolated from soil in Seongnam, South Korea.</title>
        <authorList>
            <person name="Le N.T."/>
        </authorList>
    </citation>
    <scope>NUCLEOTIDE SEQUENCE</scope>
    <source>
        <strain evidence="4">RN2-1</strain>
    </source>
</reference>
<dbReference type="InterPro" id="IPR009197">
    <property type="entry name" value="MlrC"/>
</dbReference>
<comment type="caution">
    <text evidence="4">The sequence shown here is derived from an EMBL/GenBank/DDBJ whole genome shotgun (WGS) entry which is preliminary data.</text>
</comment>
<comment type="function">
    <text evidence="1">Involved in peptidolytic degradation of cyclic heptapeptide hepatotoxin microcystin (MC).</text>
</comment>
<feature type="domain" description="Microcystin LR degradation protein MlrC N-terminal" evidence="3">
    <location>
        <begin position="2"/>
        <end position="288"/>
    </location>
</feature>
<dbReference type="Pfam" id="PF07364">
    <property type="entry name" value="DUF1485"/>
    <property type="match status" value="1"/>
</dbReference>
<dbReference type="GO" id="GO:0008237">
    <property type="term" value="F:metallopeptidase activity"/>
    <property type="evidence" value="ECO:0007669"/>
    <property type="project" value="UniProtKB-KW"/>
</dbReference>
<keyword evidence="5" id="KW-1185">Reference proteome</keyword>
<protein>
    <recommendedName>
        <fullName evidence="1">Microcystinase C</fullName>
        <shortName evidence="1">MlrC</shortName>
    </recommendedName>
</protein>
<dbReference type="GO" id="GO:0046872">
    <property type="term" value="F:metal ion binding"/>
    <property type="evidence" value="ECO:0007669"/>
    <property type="project" value="UniProtKB-KW"/>
</dbReference>
<name>A0AA41YK56_9PROT</name>
<dbReference type="EMBL" id="JAPDNT010000002">
    <property type="protein sequence ID" value="MCW3474075.1"/>
    <property type="molecule type" value="Genomic_DNA"/>
</dbReference>
<keyword evidence="1" id="KW-0482">Metalloprotease</keyword>
<gene>
    <name evidence="4" type="ORF">OL599_05740</name>
</gene>
<evidence type="ECO:0000313" key="4">
    <source>
        <dbReference type="EMBL" id="MCW3474075.1"/>
    </source>
</evidence>
<dbReference type="InterPro" id="IPR015995">
    <property type="entry name" value="MlrC_N"/>
</dbReference>